<dbReference type="Gene3D" id="3.40.50.300">
    <property type="entry name" value="P-loop containing nucleotide triphosphate hydrolases"/>
    <property type="match status" value="1"/>
</dbReference>
<reference evidence="1 2" key="1">
    <citation type="journal article" date="2023" name="Arcadia Sci">
        <title>De novo assembly of a long-read Amblyomma americanum tick genome.</title>
        <authorList>
            <person name="Chou S."/>
            <person name="Poskanzer K.E."/>
            <person name="Rollins M."/>
            <person name="Thuy-Boun P.S."/>
        </authorList>
    </citation>
    <scope>NUCLEOTIDE SEQUENCE [LARGE SCALE GENOMIC DNA]</scope>
    <source>
        <strain evidence="1">F_SG_1</strain>
        <tissue evidence="1">Salivary glands</tissue>
    </source>
</reference>
<evidence type="ECO:0000313" key="2">
    <source>
        <dbReference type="Proteomes" id="UP001321473"/>
    </source>
</evidence>
<dbReference type="EMBL" id="JARKHS020020602">
    <property type="protein sequence ID" value="KAK8770758.1"/>
    <property type="molecule type" value="Genomic_DNA"/>
</dbReference>
<dbReference type="GO" id="GO:0004113">
    <property type="term" value="F:2',3'-cyclic-nucleotide 3'-phosphodiesterase activity"/>
    <property type="evidence" value="ECO:0007669"/>
    <property type="project" value="InterPro"/>
</dbReference>
<sequence length="94" mass="10654">MSERCDWPFLNNDKSIEFLRSYGRVMFITRGLPGSGKSGIAEAVKETYPSCKIIRADQMFVGFGAVEKTPETTIESHLRCQENDCGTELREKNM</sequence>
<name>A0AAQ4E7X0_AMBAM</name>
<evidence type="ECO:0000313" key="1">
    <source>
        <dbReference type="EMBL" id="KAK8770758.1"/>
    </source>
</evidence>
<dbReference type="Proteomes" id="UP001321473">
    <property type="component" value="Unassembled WGS sequence"/>
</dbReference>
<accession>A0AAQ4E7X0</accession>
<dbReference type="InterPro" id="IPR008431">
    <property type="entry name" value="CNPase"/>
</dbReference>
<dbReference type="GO" id="GO:0009214">
    <property type="term" value="P:cyclic nucleotide catabolic process"/>
    <property type="evidence" value="ECO:0007669"/>
    <property type="project" value="InterPro"/>
</dbReference>
<dbReference type="GO" id="GO:0005737">
    <property type="term" value="C:cytoplasm"/>
    <property type="evidence" value="ECO:0007669"/>
    <property type="project" value="TreeGrafter"/>
</dbReference>
<gene>
    <name evidence="1" type="ORF">V5799_012780</name>
</gene>
<evidence type="ECO:0008006" key="3">
    <source>
        <dbReference type="Google" id="ProtNLM"/>
    </source>
</evidence>
<proteinExistence type="predicted"/>
<protein>
    <recommendedName>
        <fullName evidence="3">2',3'-cyclic-nucleotide 3'-phosphodiesterase</fullName>
    </recommendedName>
</protein>
<dbReference type="PANTHER" id="PTHR10156:SF0">
    <property type="entry name" value="2',3'-CYCLIC-NUCLEOTIDE 3'-PHOSPHODIESTERASE"/>
    <property type="match status" value="1"/>
</dbReference>
<dbReference type="AlphaFoldDB" id="A0AAQ4E7X0"/>
<dbReference type="PANTHER" id="PTHR10156">
    <property type="entry name" value="2',3'-CYCLIC-NUCLEOTIDE 3'-PHOSPHODIESTERASE"/>
    <property type="match status" value="1"/>
</dbReference>
<keyword evidence="2" id="KW-1185">Reference proteome</keyword>
<dbReference type="GO" id="GO:0016020">
    <property type="term" value="C:membrane"/>
    <property type="evidence" value="ECO:0007669"/>
    <property type="project" value="InterPro"/>
</dbReference>
<organism evidence="1 2">
    <name type="scientific">Amblyomma americanum</name>
    <name type="common">Lone star tick</name>
    <dbReference type="NCBI Taxonomy" id="6943"/>
    <lineage>
        <taxon>Eukaryota</taxon>
        <taxon>Metazoa</taxon>
        <taxon>Ecdysozoa</taxon>
        <taxon>Arthropoda</taxon>
        <taxon>Chelicerata</taxon>
        <taxon>Arachnida</taxon>
        <taxon>Acari</taxon>
        <taxon>Parasitiformes</taxon>
        <taxon>Ixodida</taxon>
        <taxon>Ixodoidea</taxon>
        <taxon>Ixodidae</taxon>
        <taxon>Amblyomminae</taxon>
        <taxon>Amblyomma</taxon>
    </lineage>
</organism>
<comment type="caution">
    <text evidence="1">The sequence shown here is derived from an EMBL/GenBank/DDBJ whole genome shotgun (WGS) entry which is preliminary data.</text>
</comment>
<dbReference type="InterPro" id="IPR027417">
    <property type="entry name" value="P-loop_NTPase"/>
</dbReference>